<accession>V2XT37</accession>
<feature type="region of interest" description="Disordered" evidence="1">
    <location>
        <begin position="68"/>
        <end position="89"/>
    </location>
</feature>
<dbReference type="HOGENOM" id="CLU_2455260_0_0_1"/>
<proteinExistence type="predicted"/>
<feature type="compositionally biased region" description="Basic and acidic residues" evidence="1">
    <location>
        <begin position="26"/>
        <end position="35"/>
    </location>
</feature>
<sequence>MMYCSEQEPNVEGSFTKKQALKHKKDLLGSEKDGLGRPAKHQQQPEDVQSTQPTQRRRVAAVYIPEEGVTQSAAANMGKQSGTQKWKGK</sequence>
<dbReference type="AlphaFoldDB" id="V2XT37"/>
<feature type="region of interest" description="Disordered" evidence="1">
    <location>
        <begin position="1"/>
        <end position="56"/>
    </location>
</feature>
<gene>
    <name evidence="2" type="ORF">Moror_3657</name>
</gene>
<dbReference type="KEGG" id="mrr:Moror_3657"/>
<keyword evidence="3" id="KW-1185">Reference proteome</keyword>
<dbReference type="EMBL" id="AWSO01001858">
    <property type="protein sequence ID" value="ESK82594.1"/>
    <property type="molecule type" value="Genomic_DNA"/>
</dbReference>
<evidence type="ECO:0000313" key="3">
    <source>
        <dbReference type="Proteomes" id="UP000017559"/>
    </source>
</evidence>
<feature type="compositionally biased region" description="Polar residues" evidence="1">
    <location>
        <begin position="41"/>
        <end position="54"/>
    </location>
</feature>
<organism evidence="2 3">
    <name type="scientific">Moniliophthora roreri (strain MCA 2997)</name>
    <name type="common">Cocoa frosty pod rot fungus</name>
    <name type="synonym">Crinipellis roreri</name>
    <dbReference type="NCBI Taxonomy" id="1381753"/>
    <lineage>
        <taxon>Eukaryota</taxon>
        <taxon>Fungi</taxon>
        <taxon>Dikarya</taxon>
        <taxon>Basidiomycota</taxon>
        <taxon>Agaricomycotina</taxon>
        <taxon>Agaricomycetes</taxon>
        <taxon>Agaricomycetidae</taxon>
        <taxon>Agaricales</taxon>
        <taxon>Marasmiineae</taxon>
        <taxon>Marasmiaceae</taxon>
        <taxon>Moniliophthora</taxon>
    </lineage>
</organism>
<name>V2XT37_MONRO</name>
<evidence type="ECO:0000256" key="1">
    <source>
        <dbReference type="SAM" id="MobiDB-lite"/>
    </source>
</evidence>
<reference evidence="2 3" key="1">
    <citation type="journal article" date="2014" name="BMC Genomics">
        <title>Genome and secretome analysis of the hemibiotrophic fungal pathogen, Moniliophthora roreri, which causes frosty pod rot disease of cacao: mechanisms of the biotrophic and necrotrophic phases.</title>
        <authorList>
            <person name="Meinhardt L.W."/>
            <person name="Costa G.G.L."/>
            <person name="Thomazella D.P.T."/>
            <person name="Teixeira P.J.P.L."/>
            <person name="Carazzolle M.F."/>
            <person name="Schuster S.C."/>
            <person name="Carlson J.E."/>
            <person name="Guiltinan M.J."/>
            <person name="Mieczkowski P."/>
            <person name="Farmer A."/>
            <person name="Ramaraj T."/>
            <person name="Crozier J."/>
            <person name="Davis R.E."/>
            <person name="Shao J."/>
            <person name="Melnick R.L."/>
            <person name="Pereira G.A.G."/>
            <person name="Bailey B.A."/>
        </authorList>
    </citation>
    <scope>NUCLEOTIDE SEQUENCE [LARGE SCALE GENOMIC DNA]</scope>
    <source>
        <strain evidence="2 3">MCA 2997</strain>
    </source>
</reference>
<evidence type="ECO:0000313" key="2">
    <source>
        <dbReference type="EMBL" id="ESK82594.1"/>
    </source>
</evidence>
<comment type="caution">
    <text evidence="2">The sequence shown here is derived from an EMBL/GenBank/DDBJ whole genome shotgun (WGS) entry which is preliminary data.</text>
</comment>
<dbReference type="Proteomes" id="UP000017559">
    <property type="component" value="Unassembled WGS sequence"/>
</dbReference>
<feature type="compositionally biased region" description="Polar residues" evidence="1">
    <location>
        <begin position="69"/>
        <end position="89"/>
    </location>
</feature>
<protein>
    <submittedName>
        <fullName evidence="2">Uncharacterized protein</fullName>
    </submittedName>
</protein>